<accession>A0ABD5ZJH9</accession>
<gene>
    <name evidence="1" type="primary">rdfA</name>
    <name evidence="1" type="ORF">ACFQJC_17890</name>
</gene>
<dbReference type="Proteomes" id="UP001596481">
    <property type="component" value="Unassembled WGS sequence"/>
</dbReference>
<proteinExistence type="predicted"/>
<evidence type="ECO:0000313" key="1">
    <source>
        <dbReference type="EMBL" id="MFC7205386.1"/>
    </source>
</evidence>
<evidence type="ECO:0000313" key="2">
    <source>
        <dbReference type="Proteomes" id="UP001596481"/>
    </source>
</evidence>
<dbReference type="RefSeq" id="WP_390226029.1">
    <property type="nucleotide sequence ID" value="NZ_JBHTAA010000015.1"/>
</dbReference>
<protein>
    <submittedName>
        <fullName evidence="1">Rod-determining factor RdfA</fullName>
    </submittedName>
</protein>
<name>A0ABD5ZJH9_9EURY</name>
<dbReference type="AlphaFoldDB" id="A0ABD5ZJH9"/>
<dbReference type="EMBL" id="JBHTAA010000015">
    <property type="protein sequence ID" value="MFC7205386.1"/>
    <property type="molecule type" value="Genomic_DNA"/>
</dbReference>
<comment type="caution">
    <text evidence="1">The sequence shown here is derived from an EMBL/GenBank/DDBJ whole genome shotgun (WGS) entry which is preliminary data.</text>
</comment>
<organism evidence="1 2">
    <name type="scientific">Haloferax namakaokahaiae</name>
    <dbReference type="NCBI Taxonomy" id="1748331"/>
    <lineage>
        <taxon>Archaea</taxon>
        <taxon>Methanobacteriati</taxon>
        <taxon>Methanobacteriota</taxon>
        <taxon>Stenosarchaea group</taxon>
        <taxon>Halobacteria</taxon>
        <taxon>Halobacteriales</taxon>
        <taxon>Haloferacaceae</taxon>
        <taxon>Haloferax</taxon>
    </lineage>
</organism>
<reference evidence="1 2" key="1">
    <citation type="journal article" date="2019" name="Int. J. Syst. Evol. Microbiol.">
        <title>The Global Catalogue of Microorganisms (GCM) 10K type strain sequencing project: providing services to taxonomists for standard genome sequencing and annotation.</title>
        <authorList>
            <consortium name="The Broad Institute Genomics Platform"/>
            <consortium name="The Broad Institute Genome Sequencing Center for Infectious Disease"/>
            <person name="Wu L."/>
            <person name="Ma J."/>
        </authorList>
    </citation>
    <scope>NUCLEOTIDE SEQUENCE [LARGE SCALE GENOMIC DNA]</scope>
    <source>
        <strain evidence="1 2">DSM 29988</strain>
    </source>
</reference>
<dbReference type="Pfam" id="PF21811">
    <property type="entry name" value="RdfA"/>
    <property type="match status" value="1"/>
</dbReference>
<dbReference type="InterPro" id="IPR048925">
    <property type="entry name" value="RdfA"/>
</dbReference>
<sequence length="200" mass="22263">MATERPDPTNSKVGRLIETYEFNGFGDELEARWTADEDADSLRTLARAFNLELLQHATDDAGLDLLDGEVESLYDALTGDDATGAERTRARGRLERAGLDVEQLQKNFVSHQAIHTYLTSYRGASKERRQSDPTERVQRLRGRLVAVTESALDSLEHREKLEIGTPDVLVDIQVLCTECGRQYGFDELIEQGSCACADTA</sequence>
<keyword evidence="2" id="KW-1185">Reference proteome</keyword>